<dbReference type="PANTHER" id="PTHR12192">
    <property type="entry name" value="CATION TRANSPORT PROTEIN CHAC-RELATED"/>
    <property type="match status" value="1"/>
</dbReference>
<proteinExistence type="predicted"/>
<dbReference type="AlphaFoldDB" id="A0A420WQP1"/>
<evidence type="ECO:0000313" key="4">
    <source>
        <dbReference type="Proteomes" id="UP000277424"/>
    </source>
</evidence>
<sequence>MTLTRENIRNGFIRKMMEEAPPGFRMLSEEELEASLSGMFPAGRPEGDVWLFGYGSLIWNPAFHFAERRIGTVRGLHRRFCLWTTLGRGTPERPGLMLALDRGGSCKGVAFRIAADKAAEELQIVWRREMVSHAYIPRWVTVETADGPVRAITFTINRRHERYVGQQMADAEAARVIAVASGRIGRCAEYLENTVQHLHELKITDRYMERLLTLTRQACSEQAAQENSQK</sequence>
<organism evidence="3 4">
    <name type="scientific">Oceanibaculum indicum</name>
    <dbReference type="NCBI Taxonomy" id="526216"/>
    <lineage>
        <taxon>Bacteria</taxon>
        <taxon>Pseudomonadati</taxon>
        <taxon>Pseudomonadota</taxon>
        <taxon>Alphaproteobacteria</taxon>
        <taxon>Rhodospirillales</taxon>
        <taxon>Oceanibaculaceae</taxon>
        <taxon>Oceanibaculum</taxon>
    </lineage>
</organism>
<evidence type="ECO:0000256" key="1">
    <source>
        <dbReference type="ARBA" id="ARBA00012344"/>
    </source>
</evidence>
<dbReference type="GO" id="GO:0005737">
    <property type="term" value="C:cytoplasm"/>
    <property type="evidence" value="ECO:0007669"/>
    <property type="project" value="TreeGrafter"/>
</dbReference>
<evidence type="ECO:0000256" key="2">
    <source>
        <dbReference type="ARBA" id="ARBA00023239"/>
    </source>
</evidence>
<dbReference type="SUPFAM" id="SSF110857">
    <property type="entry name" value="Gamma-glutamyl cyclotransferase-like"/>
    <property type="match status" value="1"/>
</dbReference>
<gene>
    <name evidence="3" type="ORF">BCL74_1096</name>
</gene>
<protein>
    <recommendedName>
        <fullName evidence="1">glutathione-specific gamma-glutamylcyclotransferase</fullName>
        <ecNumber evidence="1">4.3.2.7</ecNumber>
    </recommendedName>
</protein>
<keyword evidence="2" id="KW-0456">Lyase</keyword>
<dbReference type="GO" id="GO:0061928">
    <property type="term" value="F:glutathione specific gamma-glutamylcyclotransferase activity"/>
    <property type="evidence" value="ECO:0007669"/>
    <property type="project" value="UniProtKB-EC"/>
</dbReference>
<dbReference type="InterPro" id="IPR036568">
    <property type="entry name" value="GGCT-like_sf"/>
</dbReference>
<reference evidence="3 4" key="1">
    <citation type="submission" date="2018-10" db="EMBL/GenBank/DDBJ databases">
        <title>Comparative analysis of microorganisms from saline springs in Andes Mountain Range, Colombia.</title>
        <authorList>
            <person name="Rubin E."/>
        </authorList>
    </citation>
    <scope>NUCLEOTIDE SEQUENCE [LARGE SCALE GENOMIC DNA]</scope>
    <source>
        <strain evidence="3 4">USBA 36</strain>
    </source>
</reference>
<dbReference type="InterPro" id="IPR006840">
    <property type="entry name" value="ChaC"/>
</dbReference>
<comment type="caution">
    <text evidence="3">The sequence shown here is derived from an EMBL/GenBank/DDBJ whole genome shotgun (WGS) entry which is preliminary data.</text>
</comment>
<dbReference type="EMBL" id="RBIG01000001">
    <property type="protein sequence ID" value="RKQ73310.1"/>
    <property type="molecule type" value="Genomic_DNA"/>
</dbReference>
<dbReference type="PANTHER" id="PTHR12192:SF2">
    <property type="entry name" value="GLUTATHIONE-SPECIFIC GAMMA-GLUTAMYLCYCLOTRANSFERASE 2"/>
    <property type="match status" value="1"/>
</dbReference>
<name>A0A420WQP1_9PROT</name>
<dbReference type="Gene3D" id="3.10.490.10">
    <property type="entry name" value="Gamma-glutamyl cyclotransferase-like"/>
    <property type="match status" value="1"/>
</dbReference>
<dbReference type="Proteomes" id="UP000277424">
    <property type="component" value="Unassembled WGS sequence"/>
</dbReference>
<evidence type="ECO:0000313" key="3">
    <source>
        <dbReference type="EMBL" id="RKQ73310.1"/>
    </source>
</evidence>
<dbReference type="InterPro" id="IPR013024">
    <property type="entry name" value="GGCT-like"/>
</dbReference>
<dbReference type="GO" id="GO:0006751">
    <property type="term" value="P:glutathione catabolic process"/>
    <property type="evidence" value="ECO:0007669"/>
    <property type="project" value="InterPro"/>
</dbReference>
<dbReference type="OrthoDB" id="9795692at2"/>
<accession>A0A420WQP1</accession>
<dbReference type="RefSeq" id="WP_121218117.1">
    <property type="nucleotide sequence ID" value="NZ_RBIG01000001.1"/>
</dbReference>
<dbReference type="CDD" id="cd06661">
    <property type="entry name" value="GGCT_like"/>
    <property type="match status" value="1"/>
</dbReference>
<dbReference type="Pfam" id="PF04752">
    <property type="entry name" value="ChaC"/>
    <property type="match status" value="1"/>
</dbReference>
<dbReference type="EC" id="4.3.2.7" evidence="1"/>